<dbReference type="InterPro" id="IPR001810">
    <property type="entry name" value="F-box_dom"/>
</dbReference>
<dbReference type="InterPro" id="IPR017451">
    <property type="entry name" value="F-box-assoc_interact_dom"/>
</dbReference>
<proteinExistence type="predicted"/>
<dbReference type="PANTHER" id="PTHR31672:SF10">
    <property type="entry name" value="F-BOX DOMAIN-CONTAINING PROTEIN"/>
    <property type="match status" value="1"/>
</dbReference>
<dbReference type="AlphaFoldDB" id="A0A7J7DY47"/>
<dbReference type="CDD" id="cd22157">
    <property type="entry name" value="F-box_AtFBW1-like"/>
    <property type="match status" value="1"/>
</dbReference>
<dbReference type="PANTHER" id="PTHR31672">
    <property type="entry name" value="BNACNNG10540D PROTEIN"/>
    <property type="match status" value="1"/>
</dbReference>
<dbReference type="FunCoup" id="A0A7J7DY47">
    <property type="interactions" value="137"/>
</dbReference>
<dbReference type="Pfam" id="PF07734">
    <property type="entry name" value="FBA_1"/>
    <property type="match status" value="1"/>
</dbReference>
<dbReference type="PROSITE" id="PS50181">
    <property type="entry name" value="FBOX"/>
    <property type="match status" value="1"/>
</dbReference>
<dbReference type="SUPFAM" id="SSF81383">
    <property type="entry name" value="F-box domain"/>
    <property type="match status" value="1"/>
</dbReference>
<dbReference type="InterPro" id="IPR006527">
    <property type="entry name" value="F-box-assoc_dom_typ1"/>
</dbReference>
<dbReference type="InterPro" id="IPR036047">
    <property type="entry name" value="F-box-like_dom_sf"/>
</dbReference>
<dbReference type="InParanoid" id="A0A7J7DY47"/>
<feature type="domain" description="F-box" evidence="1">
    <location>
        <begin position="1"/>
        <end position="45"/>
    </location>
</feature>
<organism evidence="2 3">
    <name type="scientific">Tripterygium wilfordii</name>
    <name type="common">Thunder God vine</name>
    <dbReference type="NCBI Taxonomy" id="458696"/>
    <lineage>
        <taxon>Eukaryota</taxon>
        <taxon>Viridiplantae</taxon>
        <taxon>Streptophyta</taxon>
        <taxon>Embryophyta</taxon>
        <taxon>Tracheophyta</taxon>
        <taxon>Spermatophyta</taxon>
        <taxon>Magnoliopsida</taxon>
        <taxon>eudicotyledons</taxon>
        <taxon>Gunneridae</taxon>
        <taxon>Pentapetalae</taxon>
        <taxon>rosids</taxon>
        <taxon>fabids</taxon>
        <taxon>Celastrales</taxon>
        <taxon>Celastraceae</taxon>
        <taxon>Tripterygium</taxon>
    </lineage>
</organism>
<sequence>MSDYVPQEVLFEILLRVPVKSLLRCRCVCKSWYSLISNPDFISNHTKRTALYSTNTHLVLRRYASDDQEETFTLHYDDDELFGDCQKLDFPFKSSRDYFHIVGSCNGVLCLIDNHTKGLKPIVLWNISIGLSVTLPLQQITYQLFHNEVLGFGFDSQNNDYKVVRIVYSRMSDKSLILPPDVEIFELSNGAWRIISPRSAPNCVLTDSSTASLNGAVHWVGYYNSSEEVGNSNRLVIALFDMTEEVFEELNLPDGIADDILEQLSVTVFGRLLSVIQYKRWVRKLGYHGCCIWVMNEYGVAESWTKLLNIDFWSGLRKVLGLRNNGEVLLVKNDGELVSHDPWSKRSSKLEIHGESSSFFADTYMETLVLLKGKKRLCN</sequence>
<dbReference type="NCBIfam" id="TIGR01640">
    <property type="entry name" value="F_box_assoc_1"/>
    <property type="match status" value="1"/>
</dbReference>
<name>A0A7J7DY47_TRIWF</name>
<protein>
    <recommendedName>
        <fullName evidence="1">F-box domain-containing protein</fullName>
    </recommendedName>
</protein>
<keyword evidence="3" id="KW-1185">Reference proteome</keyword>
<evidence type="ECO:0000259" key="1">
    <source>
        <dbReference type="PROSITE" id="PS50181"/>
    </source>
</evidence>
<evidence type="ECO:0000313" key="3">
    <source>
        <dbReference type="Proteomes" id="UP000593562"/>
    </source>
</evidence>
<comment type="caution">
    <text evidence="2">The sequence shown here is derived from an EMBL/GenBank/DDBJ whole genome shotgun (WGS) entry which is preliminary data.</text>
</comment>
<evidence type="ECO:0000313" key="2">
    <source>
        <dbReference type="EMBL" id="KAF5751171.1"/>
    </source>
</evidence>
<dbReference type="InterPro" id="IPR050796">
    <property type="entry name" value="SCF_F-box_component"/>
</dbReference>
<dbReference type="SMART" id="SM00256">
    <property type="entry name" value="FBOX"/>
    <property type="match status" value="1"/>
</dbReference>
<reference evidence="2 3" key="1">
    <citation type="journal article" date="2020" name="Nat. Commun.">
        <title>Genome of Tripterygium wilfordii and identification of cytochrome P450 involved in triptolide biosynthesis.</title>
        <authorList>
            <person name="Tu L."/>
            <person name="Su P."/>
            <person name="Zhang Z."/>
            <person name="Gao L."/>
            <person name="Wang J."/>
            <person name="Hu T."/>
            <person name="Zhou J."/>
            <person name="Zhang Y."/>
            <person name="Zhao Y."/>
            <person name="Liu Y."/>
            <person name="Song Y."/>
            <person name="Tong Y."/>
            <person name="Lu Y."/>
            <person name="Yang J."/>
            <person name="Xu C."/>
            <person name="Jia M."/>
            <person name="Peters R.J."/>
            <person name="Huang L."/>
            <person name="Gao W."/>
        </authorList>
    </citation>
    <scope>NUCLEOTIDE SEQUENCE [LARGE SCALE GENOMIC DNA]</scope>
    <source>
        <strain evidence="3">cv. XIE 37</strain>
        <tissue evidence="2">Leaf</tissue>
    </source>
</reference>
<gene>
    <name evidence="2" type="ORF">HS088_TW02G00181</name>
</gene>
<dbReference type="OrthoDB" id="5314306at2759"/>
<dbReference type="EMBL" id="JAAARO010000002">
    <property type="protein sequence ID" value="KAF5751171.1"/>
    <property type="molecule type" value="Genomic_DNA"/>
</dbReference>
<dbReference type="Gene3D" id="1.20.1280.50">
    <property type="match status" value="1"/>
</dbReference>
<dbReference type="Proteomes" id="UP000593562">
    <property type="component" value="Unassembled WGS sequence"/>
</dbReference>
<dbReference type="Pfam" id="PF00646">
    <property type="entry name" value="F-box"/>
    <property type="match status" value="1"/>
</dbReference>
<accession>A0A7J7DY47</accession>